<dbReference type="Gene3D" id="3.40.50.300">
    <property type="entry name" value="P-loop containing nucleotide triphosphate hydrolases"/>
    <property type="match status" value="1"/>
</dbReference>
<evidence type="ECO:0000256" key="5">
    <source>
        <dbReference type="ARBA" id="ARBA00023163"/>
    </source>
</evidence>
<keyword evidence="2" id="KW-0902">Two-component regulatory system</keyword>
<dbReference type="InterPro" id="IPR019734">
    <property type="entry name" value="TPR_rpt"/>
</dbReference>
<dbReference type="PANTHER" id="PTHR35807:SF1">
    <property type="entry name" value="TRANSCRIPTIONAL REGULATOR REDD"/>
    <property type="match status" value="1"/>
</dbReference>
<feature type="DNA-binding region" description="OmpR/PhoB-type" evidence="6">
    <location>
        <begin position="1"/>
        <end position="99"/>
    </location>
</feature>
<sequence>MTGAAPQAVHFNILGALEIWADQQRLRLGGPIQERVLVTLLLEPGRVVPVTRLVEAAWNEGPPATAVHQIRKAVADLRRRIPGGAGLLVTDGPGYRAAVADEQVDLSRFTLLTGEAREQFAAGAAAQAADLLRRALALWRGPVLAGSGGTTLAAAATALDERRLAAAEQLFQLRLDQGESRELVVELRELIVEHPLRETLRGQLMLALYRSGRAAEALEEFGRVRDVLVAELGIDPGPRLTKLYEAILRDSDELTGPEPQQPAAAPQAPATAPSLSTLPYDLSDFTGREEELRTLLRHAAEPCDGTRIVAVDGMGGSGKTSLAVRAAHQLADQYPDGRLCFDLRGYSPGEEPLQPAAVLGALLRTLGVPDQRIPEDEGGRAALWRATLAGRRVLLLLDNAGDTTQVRPLLPASPGCLVLVTSRARLMDLDGAEWISLGVMPPEESLTLLVETLGERRVAAEPEAVAELAELCGHLPLALRIASARLRNRQRWTVQYLVDRLCDETRRLGELSSGERSVAATIQLSYQAMEEEHRRAFRLLGLHPGTEVDVHSGAALLGTDRRTAEDILERLLDVHLVQQHTLGQYALHDLVRSFAQSLRTDAARATDHAALERVLDYYVAASEQACAVLFPRRARHATPAPADVAELPPLHEVEQARGWFDQEHSALLSAVIVAHEQGLDVQTGQLARNAMFYLNLRGSFDEYENVAVLAVASARRLGDPSALRAGLSNLTSSHWKLGKFRDGLTSAREALEIARAAGDIHGQAVSLDQLGLLHSCLGHLKEGRDNLVRSIELHENAMRKEMALCNLSTVSAWLGRYAEAAVAAEQAVELRRSLGEPVSQIPALNDLAIALLGLGEPERARACLEQAMSVGDESSFPEDLALTLALAADAEQRLGRQRTASAYAEQALDLVRERGTALRCCDVENIVGRMHRQRGAHAQALELHRSAARRAGAIEYRVELARAHDGMAHAAAALGDGASARLHRTRADDLFASMDMPEGTG</sequence>
<dbReference type="Pfam" id="PF13424">
    <property type="entry name" value="TPR_12"/>
    <property type="match status" value="1"/>
</dbReference>
<feature type="region of interest" description="Disordered" evidence="7">
    <location>
        <begin position="253"/>
        <end position="282"/>
    </location>
</feature>
<dbReference type="SUPFAM" id="SSF48452">
    <property type="entry name" value="TPR-like"/>
    <property type="match status" value="3"/>
</dbReference>
<comment type="similarity">
    <text evidence="1">Belongs to the AfsR/DnrI/RedD regulatory family.</text>
</comment>
<dbReference type="SMART" id="SM01043">
    <property type="entry name" value="BTAD"/>
    <property type="match status" value="1"/>
</dbReference>
<dbReference type="InterPro" id="IPR051677">
    <property type="entry name" value="AfsR-DnrI-RedD_regulator"/>
</dbReference>
<evidence type="ECO:0000259" key="8">
    <source>
        <dbReference type="PROSITE" id="PS51755"/>
    </source>
</evidence>
<dbReference type="Gene3D" id="1.10.10.10">
    <property type="entry name" value="Winged helix-like DNA-binding domain superfamily/Winged helix DNA-binding domain"/>
    <property type="match status" value="2"/>
</dbReference>
<dbReference type="SMART" id="SM00862">
    <property type="entry name" value="Trans_reg_C"/>
    <property type="match status" value="1"/>
</dbReference>
<dbReference type="Gene3D" id="1.25.40.10">
    <property type="entry name" value="Tetratricopeptide repeat domain"/>
    <property type="match status" value="3"/>
</dbReference>
<organism evidence="9">
    <name type="scientific">Streptomyces sp. R08</name>
    <dbReference type="NCBI Taxonomy" id="3238624"/>
    <lineage>
        <taxon>Bacteria</taxon>
        <taxon>Bacillati</taxon>
        <taxon>Actinomycetota</taxon>
        <taxon>Actinomycetes</taxon>
        <taxon>Kitasatosporales</taxon>
        <taxon>Streptomycetaceae</taxon>
        <taxon>Streptomyces</taxon>
    </lineage>
</organism>
<dbReference type="CDD" id="cd15831">
    <property type="entry name" value="BTAD"/>
    <property type="match status" value="1"/>
</dbReference>
<evidence type="ECO:0000256" key="3">
    <source>
        <dbReference type="ARBA" id="ARBA00023015"/>
    </source>
</evidence>
<dbReference type="InterPro" id="IPR016032">
    <property type="entry name" value="Sig_transdc_resp-reg_C-effctor"/>
</dbReference>
<accession>A0AB39MF98</accession>
<name>A0AB39MF98_9ACTN</name>
<dbReference type="GO" id="GO:0043531">
    <property type="term" value="F:ADP binding"/>
    <property type="evidence" value="ECO:0007669"/>
    <property type="project" value="InterPro"/>
</dbReference>
<dbReference type="GO" id="GO:0000160">
    <property type="term" value="P:phosphorelay signal transduction system"/>
    <property type="evidence" value="ECO:0007669"/>
    <property type="project" value="UniProtKB-KW"/>
</dbReference>
<protein>
    <submittedName>
        <fullName evidence="9">BTAD domain-containing putative transcriptional regulator</fullName>
    </submittedName>
</protein>
<dbReference type="SUPFAM" id="SSF46894">
    <property type="entry name" value="C-terminal effector domain of the bipartite response regulators"/>
    <property type="match status" value="1"/>
</dbReference>
<gene>
    <name evidence="9" type="ORF">AB5J58_26450</name>
</gene>
<evidence type="ECO:0000256" key="6">
    <source>
        <dbReference type="PROSITE-ProRule" id="PRU01091"/>
    </source>
</evidence>
<feature type="compositionally biased region" description="Low complexity" evidence="7">
    <location>
        <begin position="257"/>
        <end position="273"/>
    </location>
</feature>
<dbReference type="SMART" id="SM00028">
    <property type="entry name" value="TPR"/>
    <property type="match status" value="6"/>
</dbReference>
<dbReference type="InterPro" id="IPR011990">
    <property type="entry name" value="TPR-like_helical_dom_sf"/>
</dbReference>
<keyword evidence="3" id="KW-0805">Transcription regulation</keyword>
<reference evidence="9" key="1">
    <citation type="submission" date="2024-07" db="EMBL/GenBank/DDBJ databases">
        <authorList>
            <person name="Yu S.T."/>
        </authorList>
    </citation>
    <scope>NUCLEOTIDE SEQUENCE</scope>
    <source>
        <strain evidence="9">R08</strain>
    </source>
</reference>
<dbReference type="GO" id="GO:0006355">
    <property type="term" value="P:regulation of DNA-templated transcription"/>
    <property type="evidence" value="ECO:0007669"/>
    <property type="project" value="InterPro"/>
</dbReference>
<dbReference type="InterPro" id="IPR001867">
    <property type="entry name" value="OmpR/PhoB-type_DNA-bd"/>
</dbReference>
<keyword evidence="5" id="KW-0804">Transcription</keyword>
<dbReference type="AlphaFoldDB" id="A0AB39MF98"/>
<dbReference type="InterPro" id="IPR027417">
    <property type="entry name" value="P-loop_NTPase"/>
</dbReference>
<dbReference type="EMBL" id="CP163431">
    <property type="protein sequence ID" value="XDQ03473.1"/>
    <property type="molecule type" value="Genomic_DNA"/>
</dbReference>
<dbReference type="SUPFAM" id="SSF52540">
    <property type="entry name" value="P-loop containing nucleoside triphosphate hydrolases"/>
    <property type="match status" value="1"/>
</dbReference>
<evidence type="ECO:0000256" key="2">
    <source>
        <dbReference type="ARBA" id="ARBA00023012"/>
    </source>
</evidence>
<evidence type="ECO:0000313" key="9">
    <source>
        <dbReference type="EMBL" id="XDQ03473.1"/>
    </source>
</evidence>
<dbReference type="Pfam" id="PF03704">
    <property type="entry name" value="BTAD"/>
    <property type="match status" value="1"/>
</dbReference>
<dbReference type="Pfam" id="PF00931">
    <property type="entry name" value="NB-ARC"/>
    <property type="match status" value="1"/>
</dbReference>
<dbReference type="PROSITE" id="PS51755">
    <property type="entry name" value="OMPR_PHOB"/>
    <property type="match status" value="1"/>
</dbReference>
<evidence type="ECO:0000256" key="4">
    <source>
        <dbReference type="ARBA" id="ARBA00023125"/>
    </source>
</evidence>
<dbReference type="PANTHER" id="PTHR35807">
    <property type="entry name" value="TRANSCRIPTIONAL REGULATOR REDD-RELATED"/>
    <property type="match status" value="1"/>
</dbReference>
<keyword evidence="4 6" id="KW-0238">DNA-binding</keyword>
<dbReference type="InterPro" id="IPR002182">
    <property type="entry name" value="NB-ARC"/>
</dbReference>
<evidence type="ECO:0000256" key="1">
    <source>
        <dbReference type="ARBA" id="ARBA00005820"/>
    </source>
</evidence>
<dbReference type="RefSeq" id="WP_369189358.1">
    <property type="nucleotide sequence ID" value="NZ_CP163431.1"/>
</dbReference>
<feature type="domain" description="OmpR/PhoB-type" evidence="8">
    <location>
        <begin position="1"/>
        <end position="99"/>
    </location>
</feature>
<evidence type="ECO:0000256" key="7">
    <source>
        <dbReference type="SAM" id="MobiDB-lite"/>
    </source>
</evidence>
<dbReference type="GO" id="GO:0003677">
    <property type="term" value="F:DNA binding"/>
    <property type="evidence" value="ECO:0007669"/>
    <property type="project" value="UniProtKB-UniRule"/>
</dbReference>
<proteinExistence type="inferred from homology"/>
<dbReference type="PRINTS" id="PR00364">
    <property type="entry name" value="DISEASERSIST"/>
</dbReference>
<dbReference type="InterPro" id="IPR036388">
    <property type="entry name" value="WH-like_DNA-bd_sf"/>
</dbReference>
<dbReference type="InterPro" id="IPR005158">
    <property type="entry name" value="BTAD"/>
</dbReference>